<accession>A0A3B1C8Q6</accession>
<dbReference type="Pfam" id="PF01842">
    <property type="entry name" value="ACT"/>
    <property type="match status" value="1"/>
</dbReference>
<proteinExistence type="inferred from homology"/>
<dbReference type="InterPro" id="IPR002912">
    <property type="entry name" value="ACT_dom"/>
</dbReference>
<comment type="similarity">
    <text evidence="2">Belongs to the D-isomer specific 2-hydroxyacid dehydrogenase family.</text>
</comment>
<evidence type="ECO:0000313" key="10">
    <source>
        <dbReference type="EMBL" id="VAX20248.1"/>
    </source>
</evidence>
<dbReference type="SUPFAM" id="SSF51735">
    <property type="entry name" value="NAD(P)-binding Rossmann-fold domains"/>
    <property type="match status" value="1"/>
</dbReference>
<dbReference type="EMBL" id="UOGC01000102">
    <property type="protein sequence ID" value="VAX20248.1"/>
    <property type="molecule type" value="Genomic_DNA"/>
</dbReference>
<keyword evidence="7" id="KW-0718">Serine biosynthesis</keyword>
<dbReference type="PROSITE" id="PS51671">
    <property type="entry name" value="ACT"/>
    <property type="match status" value="1"/>
</dbReference>
<dbReference type="UniPathway" id="UPA00135">
    <property type="reaction ID" value="UER00196"/>
</dbReference>
<evidence type="ECO:0000256" key="3">
    <source>
        <dbReference type="ARBA" id="ARBA00013143"/>
    </source>
</evidence>
<dbReference type="InterPro" id="IPR006236">
    <property type="entry name" value="PGDH"/>
</dbReference>
<reference evidence="10" key="1">
    <citation type="submission" date="2018-06" db="EMBL/GenBank/DDBJ databases">
        <authorList>
            <person name="Zhirakovskaya E."/>
        </authorList>
    </citation>
    <scope>NUCLEOTIDE SEQUENCE</scope>
</reference>
<organism evidence="10">
    <name type="scientific">hydrothermal vent metagenome</name>
    <dbReference type="NCBI Taxonomy" id="652676"/>
    <lineage>
        <taxon>unclassified sequences</taxon>
        <taxon>metagenomes</taxon>
        <taxon>ecological metagenomes</taxon>
    </lineage>
</organism>
<dbReference type="Pfam" id="PF19304">
    <property type="entry name" value="PGDH_inter"/>
    <property type="match status" value="1"/>
</dbReference>
<dbReference type="SUPFAM" id="SSF143548">
    <property type="entry name" value="Serine metabolism enzymes domain"/>
    <property type="match status" value="1"/>
</dbReference>
<feature type="domain" description="ACT" evidence="9">
    <location>
        <begin position="458"/>
        <end position="530"/>
    </location>
</feature>
<dbReference type="GO" id="GO:0051287">
    <property type="term" value="F:NAD binding"/>
    <property type="evidence" value="ECO:0007669"/>
    <property type="project" value="InterPro"/>
</dbReference>
<sequence length="530" mass="56226">MTTAKVLVSDKLSEAGVKILQDAPGIEVCVKTGMTPDELIKVIPEYDGLVIRSATKVTKDVLNAAENLKVIGRAGIGVDNVDTKTASAKGVVVMNTPGGNTTTTAEHAVAMMMALSRKIPQATASVKAGKWEKSKFMGSEHFKKTLGVIGIGRIGSIVVKRARGLEMKVIAADPFISQEAAENMGVELVTLDDLFARADYISVHSPLTPETHHLVNTNAFGKMKKGVRIINCARGGIIDEHALADAIKEGIVAGAALDVFESEPVDKDNPLLELDEVVLTPHLGASTSEAQVNVAIAVAEQFVDFFTSGIIQNAVNVPSVDPEQLSLVRPYLALGEKIGAFLSQTSDGGVKEIKVTYMGELGEIDQRPVTQSVIKGVLESFIEESVNFVNAPYIAESRGIVVSSGATSVKRNFTSLLGVELTTDTGKHYAEGAVFVGDQPRLVQLDDFLVEVHLNGSMLVFTNEDKPGVIGAIGTYLGDHGINVASFELARASEGGLATAIVSVDGIPSANDIAEMKKIKNIREVRLVTL</sequence>
<dbReference type="EC" id="1.1.1.95" evidence="3"/>
<dbReference type="SUPFAM" id="SSF55021">
    <property type="entry name" value="ACT-like"/>
    <property type="match status" value="1"/>
</dbReference>
<dbReference type="InterPro" id="IPR029753">
    <property type="entry name" value="D-isomer_DH_CS"/>
</dbReference>
<dbReference type="CDD" id="cd04902">
    <property type="entry name" value="ACT_3PGDH-xct"/>
    <property type="match status" value="1"/>
</dbReference>
<dbReference type="CDD" id="cd12173">
    <property type="entry name" value="PGDH_4"/>
    <property type="match status" value="1"/>
</dbReference>
<dbReference type="FunFam" id="3.30.1330.90:FF:000003">
    <property type="entry name" value="D-3-phosphoglycerate dehydrogenase"/>
    <property type="match status" value="1"/>
</dbReference>
<dbReference type="InterPro" id="IPR006140">
    <property type="entry name" value="D-isomer_DH_NAD-bd"/>
</dbReference>
<keyword evidence="7" id="KW-0028">Amino-acid biosynthesis</keyword>
<dbReference type="InterPro" id="IPR050857">
    <property type="entry name" value="D-2-hydroxyacid_DH"/>
</dbReference>
<gene>
    <name evidence="10" type="ORF">MNBD_NITROSPINAE01-294</name>
</gene>
<evidence type="ECO:0000256" key="7">
    <source>
        <dbReference type="ARBA" id="ARBA00023299"/>
    </source>
</evidence>
<dbReference type="PANTHER" id="PTHR42789">
    <property type="entry name" value="D-ISOMER SPECIFIC 2-HYDROXYACID DEHYDROGENASE FAMILY PROTEIN (AFU_ORTHOLOGUE AFUA_6G10090)"/>
    <property type="match status" value="1"/>
</dbReference>
<dbReference type="InterPro" id="IPR006139">
    <property type="entry name" value="D-isomer_2_OHA_DH_cat_dom"/>
</dbReference>
<dbReference type="Gene3D" id="3.30.1330.90">
    <property type="entry name" value="D-3-phosphoglycerate dehydrogenase, domain 3"/>
    <property type="match status" value="1"/>
</dbReference>
<evidence type="ECO:0000256" key="8">
    <source>
        <dbReference type="ARBA" id="ARBA00048731"/>
    </source>
</evidence>
<evidence type="ECO:0000256" key="5">
    <source>
        <dbReference type="ARBA" id="ARBA00023002"/>
    </source>
</evidence>
<keyword evidence="5 10" id="KW-0560">Oxidoreductase</keyword>
<keyword evidence="6" id="KW-0520">NAD</keyword>
<evidence type="ECO:0000256" key="6">
    <source>
        <dbReference type="ARBA" id="ARBA00023027"/>
    </source>
</evidence>
<dbReference type="PROSITE" id="PS00671">
    <property type="entry name" value="D_2_HYDROXYACID_DH_3"/>
    <property type="match status" value="1"/>
</dbReference>
<dbReference type="InterPro" id="IPR045865">
    <property type="entry name" value="ACT-like_dom_sf"/>
</dbReference>
<dbReference type="FunFam" id="3.40.50.720:FF:000021">
    <property type="entry name" value="D-3-phosphoglycerate dehydrogenase"/>
    <property type="match status" value="1"/>
</dbReference>
<dbReference type="AlphaFoldDB" id="A0A3B1C8Q6"/>
<dbReference type="Pfam" id="PF00389">
    <property type="entry name" value="2-Hacid_dh"/>
    <property type="match status" value="1"/>
</dbReference>
<dbReference type="Gene3D" id="3.40.50.720">
    <property type="entry name" value="NAD(P)-binding Rossmann-like Domain"/>
    <property type="match status" value="2"/>
</dbReference>
<dbReference type="GO" id="GO:0004617">
    <property type="term" value="F:phosphoglycerate dehydrogenase activity"/>
    <property type="evidence" value="ECO:0007669"/>
    <property type="project" value="UniProtKB-EC"/>
</dbReference>
<dbReference type="PANTHER" id="PTHR42789:SF1">
    <property type="entry name" value="D-ISOMER SPECIFIC 2-HYDROXYACID DEHYDROGENASE FAMILY PROTEIN (AFU_ORTHOLOGUE AFUA_6G10090)"/>
    <property type="match status" value="1"/>
</dbReference>
<dbReference type="NCBIfam" id="TIGR01327">
    <property type="entry name" value="PGDH"/>
    <property type="match status" value="1"/>
</dbReference>
<comment type="pathway">
    <text evidence="1">Amino-acid biosynthesis; L-serine biosynthesis; L-serine from 3-phospho-D-glycerate: step 1/3.</text>
</comment>
<dbReference type="Gene3D" id="3.30.70.260">
    <property type="match status" value="1"/>
</dbReference>
<evidence type="ECO:0000256" key="1">
    <source>
        <dbReference type="ARBA" id="ARBA00005216"/>
    </source>
</evidence>
<evidence type="ECO:0000256" key="2">
    <source>
        <dbReference type="ARBA" id="ARBA00005854"/>
    </source>
</evidence>
<dbReference type="InterPro" id="IPR045626">
    <property type="entry name" value="PGDH_ASB_dom"/>
</dbReference>
<comment type="catalytic activity">
    <reaction evidence="8">
        <text>(2R)-3-phosphoglycerate + NAD(+) = 3-phosphooxypyruvate + NADH + H(+)</text>
        <dbReference type="Rhea" id="RHEA:12641"/>
        <dbReference type="ChEBI" id="CHEBI:15378"/>
        <dbReference type="ChEBI" id="CHEBI:18110"/>
        <dbReference type="ChEBI" id="CHEBI:57540"/>
        <dbReference type="ChEBI" id="CHEBI:57945"/>
        <dbReference type="ChEBI" id="CHEBI:58272"/>
        <dbReference type="EC" id="1.1.1.95"/>
    </reaction>
</comment>
<dbReference type="Pfam" id="PF02826">
    <property type="entry name" value="2-Hacid_dh_C"/>
    <property type="match status" value="1"/>
</dbReference>
<evidence type="ECO:0000256" key="4">
    <source>
        <dbReference type="ARBA" id="ARBA00021582"/>
    </source>
</evidence>
<dbReference type="SUPFAM" id="SSF52283">
    <property type="entry name" value="Formate/glycerate dehydrogenase catalytic domain-like"/>
    <property type="match status" value="1"/>
</dbReference>
<protein>
    <recommendedName>
        <fullName evidence="4">D-3-phosphoglycerate dehydrogenase</fullName>
        <ecNumber evidence="3">1.1.1.95</ecNumber>
    </recommendedName>
</protein>
<dbReference type="InterPro" id="IPR029009">
    <property type="entry name" value="ASB_dom_sf"/>
</dbReference>
<evidence type="ECO:0000259" key="9">
    <source>
        <dbReference type="PROSITE" id="PS51671"/>
    </source>
</evidence>
<name>A0A3B1C8Q6_9ZZZZ</name>
<dbReference type="GO" id="GO:0006564">
    <property type="term" value="P:L-serine biosynthetic process"/>
    <property type="evidence" value="ECO:0007669"/>
    <property type="project" value="UniProtKB-KW"/>
</dbReference>
<dbReference type="InterPro" id="IPR036291">
    <property type="entry name" value="NAD(P)-bd_dom_sf"/>
</dbReference>